<dbReference type="EMBL" id="JACEIK010004635">
    <property type="protein sequence ID" value="MCD9645995.1"/>
    <property type="molecule type" value="Genomic_DNA"/>
</dbReference>
<proteinExistence type="predicted"/>
<accession>A0ABS8VFC2</accession>
<protein>
    <submittedName>
        <fullName evidence="1">Uncharacterized protein</fullName>
    </submittedName>
</protein>
<evidence type="ECO:0000313" key="1">
    <source>
        <dbReference type="EMBL" id="MCD9645995.1"/>
    </source>
</evidence>
<organism evidence="1 2">
    <name type="scientific">Datura stramonium</name>
    <name type="common">Jimsonweed</name>
    <name type="synonym">Common thornapple</name>
    <dbReference type="NCBI Taxonomy" id="4076"/>
    <lineage>
        <taxon>Eukaryota</taxon>
        <taxon>Viridiplantae</taxon>
        <taxon>Streptophyta</taxon>
        <taxon>Embryophyta</taxon>
        <taxon>Tracheophyta</taxon>
        <taxon>Spermatophyta</taxon>
        <taxon>Magnoliopsida</taxon>
        <taxon>eudicotyledons</taxon>
        <taxon>Gunneridae</taxon>
        <taxon>Pentapetalae</taxon>
        <taxon>asterids</taxon>
        <taxon>lamiids</taxon>
        <taxon>Solanales</taxon>
        <taxon>Solanaceae</taxon>
        <taxon>Solanoideae</taxon>
        <taxon>Datureae</taxon>
        <taxon>Datura</taxon>
    </lineage>
</organism>
<gene>
    <name evidence="1" type="ORF">HAX54_035488</name>
</gene>
<comment type="caution">
    <text evidence="1">The sequence shown here is derived from an EMBL/GenBank/DDBJ whole genome shotgun (WGS) entry which is preliminary data.</text>
</comment>
<reference evidence="1 2" key="1">
    <citation type="journal article" date="2021" name="BMC Genomics">
        <title>Datura genome reveals duplications of psychoactive alkaloid biosynthetic genes and high mutation rate following tissue culture.</title>
        <authorList>
            <person name="Rajewski A."/>
            <person name="Carter-House D."/>
            <person name="Stajich J."/>
            <person name="Litt A."/>
        </authorList>
    </citation>
    <scope>NUCLEOTIDE SEQUENCE [LARGE SCALE GENOMIC DNA]</scope>
    <source>
        <strain evidence="1">AR-01</strain>
    </source>
</reference>
<name>A0ABS8VFC2_DATST</name>
<keyword evidence="2" id="KW-1185">Reference proteome</keyword>
<dbReference type="Proteomes" id="UP000823775">
    <property type="component" value="Unassembled WGS sequence"/>
</dbReference>
<sequence>MRDASGGVKSRSLMSDLIAMKVPFLNRKAPLLCLLQRKFEIVRTKRTGGELWSSSAYGRKYGTSCGISCSKARFEGTELKFEAAINEEEVH</sequence>
<evidence type="ECO:0000313" key="2">
    <source>
        <dbReference type="Proteomes" id="UP000823775"/>
    </source>
</evidence>